<evidence type="ECO:0000313" key="2">
    <source>
        <dbReference type="Proteomes" id="UP000320496"/>
    </source>
</evidence>
<name>A0A517ZBG1_9PLAN</name>
<organism evidence="1 2">
    <name type="scientific">Maioricimonas rarisocia</name>
    <dbReference type="NCBI Taxonomy" id="2528026"/>
    <lineage>
        <taxon>Bacteria</taxon>
        <taxon>Pseudomonadati</taxon>
        <taxon>Planctomycetota</taxon>
        <taxon>Planctomycetia</taxon>
        <taxon>Planctomycetales</taxon>
        <taxon>Planctomycetaceae</taxon>
        <taxon>Maioricimonas</taxon>
    </lineage>
</organism>
<accession>A0A517ZBG1</accession>
<proteinExistence type="predicted"/>
<keyword evidence="2" id="KW-1185">Reference proteome</keyword>
<reference evidence="1 2" key="1">
    <citation type="submission" date="2019-02" db="EMBL/GenBank/DDBJ databases">
        <title>Deep-cultivation of Planctomycetes and their phenomic and genomic characterization uncovers novel biology.</title>
        <authorList>
            <person name="Wiegand S."/>
            <person name="Jogler M."/>
            <person name="Boedeker C."/>
            <person name="Pinto D."/>
            <person name="Vollmers J."/>
            <person name="Rivas-Marin E."/>
            <person name="Kohn T."/>
            <person name="Peeters S.H."/>
            <person name="Heuer A."/>
            <person name="Rast P."/>
            <person name="Oberbeckmann S."/>
            <person name="Bunk B."/>
            <person name="Jeske O."/>
            <person name="Meyerdierks A."/>
            <person name="Storesund J.E."/>
            <person name="Kallscheuer N."/>
            <person name="Luecker S."/>
            <person name="Lage O.M."/>
            <person name="Pohl T."/>
            <person name="Merkel B.J."/>
            <person name="Hornburger P."/>
            <person name="Mueller R.-W."/>
            <person name="Bruemmer F."/>
            <person name="Labrenz M."/>
            <person name="Spormann A.M."/>
            <person name="Op den Camp H."/>
            <person name="Overmann J."/>
            <person name="Amann R."/>
            <person name="Jetten M.S.M."/>
            <person name="Mascher T."/>
            <person name="Medema M.H."/>
            <person name="Devos D.P."/>
            <person name="Kaster A.-K."/>
            <person name="Ovreas L."/>
            <person name="Rohde M."/>
            <person name="Galperin M.Y."/>
            <person name="Jogler C."/>
        </authorList>
    </citation>
    <scope>NUCLEOTIDE SEQUENCE [LARGE SCALE GENOMIC DNA]</scope>
    <source>
        <strain evidence="1 2">Mal4</strain>
    </source>
</reference>
<sequence length="117" mass="12558">MGEVTTVSDEEQARFVASFCYDRAHNCPACITESTPDGMERPCACDRNNSGRGAGLFQLLRRVESRGGGGCRSQSAPVAAIGVLPRFVIAPEQILVRAPGLRSYLLREPVPLRPGLG</sequence>
<gene>
    <name evidence="1" type="ORF">Mal4_41880</name>
</gene>
<dbReference type="EMBL" id="CP036275">
    <property type="protein sequence ID" value="QDU39835.1"/>
    <property type="molecule type" value="Genomic_DNA"/>
</dbReference>
<dbReference type="AlphaFoldDB" id="A0A517ZBG1"/>
<protein>
    <submittedName>
        <fullName evidence="1">Uncharacterized protein</fullName>
    </submittedName>
</protein>
<dbReference type="Proteomes" id="UP000320496">
    <property type="component" value="Chromosome"/>
</dbReference>
<dbReference type="KEGG" id="mri:Mal4_41880"/>
<evidence type="ECO:0000313" key="1">
    <source>
        <dbReference type="EMBL" id="QDU39835.1"/>
    </source>
</evidence>